<dbReference type="PATRIC" id="fig|104336.4.peg.235"/>
<dbReference type="PROSITE" id="PS50885">
    <property type="entry name" value="HAMP"/>
    <property type="match status" value="1"/>
</dbReference>
<dbReference type="KEGG" id="mfol:DXT68_11055"/>
<evidence type="ECO:0000313" key="15">
    <source>
        <dbReference type="Proteomes" id="UP000033572"/>
    </source>
</evidence>
<protein>
    <recommendedName>
        <fullName evidence="3">histidine kinase</fullName>
        <ecNumber evidence="3">2.7.13.3</ecNumber>
    </recommendedName>
</protein>
<keyword evidence="15" id="KW-1185">Reference proteome</keyword>
<keyword evidence="10 11" id="KW-0472">Membrane</keyword>
<organism evidence="14 15">
    <name type="scientific">Microbacterium foliorum</name>
    <dbReference type="NCBI Taxonomy" id="104336"/>
    <lineage>
        <taxon>Bacteria</taxon>
        <taxon>Bacillati</taxon>
        <taxon>Actinomycetota</taxon>
        <taxon>Actinomycetes</taxon>
        <taxon>Micrococcales</taxon>
        <taxon>Microbacteriaceae</taxon>
        <taxon>Microbacterium</taxon>
    </lineage>
</organism>
<dbReference type="Pfam" id="PF02518">
    <property type="entry name" value="HATPase_c"/>
    <property type="match status" value="1"/>
</dbReference>
<dbReference type="Gene3D" id="6.10.340.10">
    <property type="match status" value="1"/>
</dbReference>
<keyword evidence="4" id="KW-0597">Phosphoprotein</keyword>
<evidence type="ECO:0000259" key="13">
    <source>
        <dbReference type="PROSITE" id="PS50885"/>
    </source>
</evidence>
<keyword evidence="8 11" id="KW-1133">Transmembrane helix</keyword>
<dbReference type="Proteomes" id="UP000033572">
    <property type="component" value="Unassembled WGS sequence"/>
</dbReference>
<evidence type="ECO:0000259" key="12">
    <source>
        <dbReference type="PROSITE" id="PS50109"/>
    </source>
</evidence>
<dbReference type="EMBL" id="JYIU01000021">
    <property type="protein sequence ID" value="KJL26557.1"/>
    <property type="molecule type" value="Genomic_DNA"/>
</dbReference>
<dbReference type="Pfam" id="PF00672">
    <property type="entry name" value="HAMP"/>
    <property type="match status" value="1"/>
</dbReference>
<evidence type="ECO:0000256" key="9">
    <source>
        <dbReference type="ARBA" id="ARBA00023012"/>
    </source>
</evidence>
<name>A0A0F0L077_9MICO</name>
<keyword evidence="5 14" id="KW-0808">Transferase</keyword>
<proteinExistence type="predicted"/>
<evidence type="ECO:0000256" key="10">
    <source>
        <dbReference type="ARBA" id="ARBA00023136"/>
    </source>
</evidence>
<dbReference type="InterPro" id="IPR003660">
    <property type="entry name" value="HAMP_dom"/>
</dbReference>
<comment type="caution">
    <text evidence="14">The sequence shown here is derived from an EMBL/GenBank/DDBJ whole genome shotgun (WGS) entry which is preliminary data.</text>
</comment>
<dbReference type="CDD" id="cd00082">
    <property type="entry name" value="HisKA"/>
    <property type="match status" value="1"/>
</dbReference>
<accession>A0A0F0L077</accession>
<keyword evidence="7" id="KW-0418">Kinase</keyword>
<feature type="domain" description="Histidine kinase" evidence="12">
    <location>
        <begin position="246"/>
        <end position="456"/>
    </location>
</feature>
<dbReference type="SUPFAM" id="SSF55874">
    <property type="entry name" value="ATPase domain of HSP90 chaperone/DNA topoisomerase II/histidine kinase"/>
    <property type="match status" value="1"/>
</dbReference>
<evidence type="ECO:0000256" key="11">
    <source>
        <dbReference type="SAM" id="Phobius"/>
    </source>
</evidence>
<sequence length="458" mass="48953">MLRRLVVVFLVPLLAVLLLLGSATAWSATRGIQQGFYAEQLGDLGYFAASARQALRSGSTTVIDAEVHRFHEVYGTEVMVFDLAGGVWAAGGAADRVLADDEAARVRLALSGRRADAPEPVFPWMLAESSLAEPVFDDGDVIGAVMVSTDIEAPRTQILQQILLLSIVSILAVGLGVLLVFQMARWVLSPVRRLDEAMVAIERGAMDARVSEDTGPPELRRMTRVFNGMADEIERVMTRQQEFALNASHELRNPLNALLLRVEHLSTGLGAEWQGDIEETREEGRRMVRILETLLALARGGRADTAVSAVDLSVLAARRADAWRDVAAQRGVRMQAGAEASVMSVTDRTIVESALDAVIDNAVKFSPPDSVVVVEASRQGDRCRLTVRDHGPGLTVAEAASATDRFWRSEDSGETPGTGLGLAIATDLLETIGGELTVASADGGGLIVSLVLPDGAVG</sequence>
<dbReference type="SMART" id="SM00387">
    <property type="entry name" value="HATPase_c"/>
    <property type="match status" value="1"/>
</dbReference>
<dbReference type="CDD" id="cd06225">
    <property type="entry name" value="HAMP"/>
    <property type="match status" value="1"/>
</dbReference>
<dbReference type="InterPro" id="IPR005467">
    <property type="entry name" value="His_kinase_dom"/>
</dbReference>
<dbReference type="SMART" id="SM00304">
    <property type="entry name" value="HAMP"/>
    <property type="match status" value="1"/>
</dbReference>
<comment type="subcellular location">
    <subcellularLocation>
        <location evidence="2">Cell membrane</location>
    </subcellularLocation>
</comment>
<evidence type="ECO:0000256" key="6">
    <source>
        <dbReference type="ARBA" id="ARBA00022692"/>
    </source>
</evidence>
<dbReference type="SUPFAM" id="SSF47384">
    <property type="entry name" value="Homodimeric domain of signal transducing histidine kinase"/>
    <property type="match status" value="1"/>
</dbReference>
<dbReference type="GO" id="GO:0000155">
    <property type="term" value="F:phosphorelay sensor kinase activity"/>
    <property type="evidence" value="ECO:0007669"/>
    <property type="project" value="InterPro"/>
</dbReference>
<gene>
    <name evidence="14" type="primary">czcS</name>
    <name evidence="14" type="ORF">RN50_00226</name>
</gene>
<evidence type="ECO:0000256" key="4">
    <source>
        <dbReference type="ARBA" id="ARBA00022553"/>
    </source>
</evidence>
<dbReference type="GeneID" id="94444934"/>
<dbReference type="Gene3D" id="1.10.287.130">
    <property type="match status" value="1"/>
</dbReference>
<dbReference type="InterPro" id="IPR004358">
    <property type="entry name" value="Sig_transdc_His_kin-like_C"/>
</dbReference>
<dbReference type="RefSeq" id="WP_045252684.1">
    <property type="nucleotide sequence ID" value="NZ_CP031425.1"/>
</dbReference>
<dbReference type="GO" id="GO:0005886">
    <property type="term" value="C:plasma membrane"/>
    <property type="evidence" value="ECO:0007669"/>
    <property type="project" value="UniProtKB-SubCell"/>
</dbReference>
<dbReference type="PANTHER" id="PTHR45436:SF5">
    <property type="entry name" value="SENSOR HISTIDINE KINASE TRCS"/>
    <property type="match status" value="1"/>
</dbReference>
<dbReference type="InterPro" id="IPR036097">
    <property type="entry name" value="HisK_dim/P_sf"/>
</dbReference>
<dbReference type="InterPro" id="IPR036890">
    <property type="entry name" value="HATPase_C_sf"/>
</dbReference>
<evidence type="ECO:0000256" key="2">
    <source>
        <dbReference type="ARBA" id="ARBA00004236"/>
    </source>
</evidence>
<evidence type="ECO:0000256" key="7">
    <source>
        <dbReference type="ARBA" id="ARBA00022777"/>
    </source>
</evidence>
<evidence type="ECO:0000256" key="5">
    <source>
        <dbReference type="ARBA" id="ARBA00022679"/>
    </source>
</evidence>
<feature type="domain" description="HAMP" evidence="13">
    <location>
        <begin position="185"/>
        <end position="238"/>
    </location>
</feature>
<evidence type="ECO:0000256" key="3">
    <source>
        <dbReference type="ARBA" id="ARBA00012438"/>
    </source>
</evidence>
<dbReference type="SUPFAM" id="SSF158472">
    <property type="entry name" value="HAMP domain-like"/>
    <property type="match status" value="1"/>
</dbReference>
<dbReference type="SMART" id="SM00388">
    <property type="entry name" value="HisKA"/>
    <property type="match status" value="1"/>
</dbReference>
<evidence type="ECO:0000256" key="8">
    <source>
        <dbReference type="ARBA" id="ARBA00022989"/>
    </source>
</evidence>
<feature type="transmembrane region" description="Helical" evidence="11">
    <location>
        <begin position="162"/>
        <end position="184"/>
    </location>
</feature>
<dbReference type="InterPro" id="IPR003661">
    <property type="entry name" value="HisK_dim/P_dom"/>
</dbReference>
<keyword evidence="6 11" id="KW-0812">Transmembrane</keyword>
<dbReference type="InterPro" id="IPR050428">
    <property type="entry name" value="TCS_sensor_his_kinase"/>
</dbReference>
<evidence type="ECO:0000256" key="1">
    <source>
        <dbReference type="ARBA" id="ARBA00000085"/>
    </source>
</evidence>
<dbReference type="PANTHER" id="PTHR45436">
    <property type="entry name" value="SENSOR HISTIDINE KINASE YKOH"/>
    <property type="match status" value="1"/>
</dbReference>
<dbReference type="InterPro" id="IPR003594">
    <property type="entry name" value="HATPase_dom"/>
</dbReference>
<dbReference type="Pfam" id="PF00512">
    <property type="entry name" value="HisKA"/>
    <property type="match status" value="1"/>
</dbReference>
<dbReference type="PROSITE" id="PS50109">
    <property type="entry name" value="HIS_KIN"/>
    <property type="match status" value="1"/>
</dbReference>
<dbReference type="PRINTS" id="PR00344">
    <property type="entry name" value="BCTRLSENSOR"/>
</dbReference>
<dbReference type="EC" id="2.7.13.3" evidence="3"/>
<keyword evidence="9" id="KW-0902">Two-component regulatory system</keyword>
<dbReference type="AlphaFoldDB" id="A0A0F0L077"/>
<evidence type="ECO:0000313" key="14">
    <source>
        <dbReference type="EMBL" id="KJL26557.1"/>
    </source>
</evidence>
<reference evidence="14 15" key="1">
    <citation type="submission" date="2015-02" db="EMBL/GenBank/DDBJ databases">
        <title>Draft genome sequences of ten Microbacterium spp. with emphasis on heavy metal contaminated environments.</title>
        <authorList>
            <person name="Corretto E."/>
        </authorList>
    </citation>
    <scope>NUCLEOTIDE SEQUENCE [LARGE SCALE GENOMIC DNA]</scope>
    <source>
        <strain evidence="14 15">DSM 12966</strain>
    </source>
</reference>
<dbReference type="CDD" id="cd00075">
    <property type="entry name" value="HATPase"/>
    <property type="match status" value="1"/>
</dbReference>
<dbReference type="Gene3D" id="3.30.565.10">
    <property type="entry name" value="Histidine kinase-like ATPase, C-terminal domain"/>
    <property type="match status" value="1"/>
</dbReference>
<comment type="catalytic activity">
    <reaction evidence="1">
        <text>ATP + protein L-histidine = ADP + protein N-phospho-L-histidine.</text>
        <dbReference type="EC" id="2.7.13.3"/>
    </reaction>
</comment>